<comment type="caution">
    <text evidence="1">The sequence shown here is derived from an EMBL/GenBank/DDBJ whole genome shotgun (WGS) entry which is preliminary data.</text>
</comment>
<dbReference type="AlphaFoldDB" id="A0A150L5T9"/>
<accession>A0A150L5T9</accession>
<reference evidence="1 2" key="1">
    <citation type="submission" date="2016-01" db="EMBL/GenBank/DDBJ databases">
        <title>Draft Genome Sequences of Seven Thermophilic Sporeformers Isolated from Foods.</title>
        <authorList>
            <person name="Berendsen E.M."/>
            <person name="Wells-Bennik M.H."/>
            <person name="Krawcyk A.O."/>
            <person name="De Jong A."/>
            <person name="Holsappel S."/>
            <person name="Eijlander R.T."/>
            <person name="Kuipers O.P."/>
        </authorList>
    </citation>
    <scope>NUCLEOTIDE SEQUENCE [LARGE SCALE GENOMIC DNA]</scope>
    <source>
        <strain evidence="1 2">B4119</strain>
    </source>
</reference>
<gene>
    <name evidence="1" type="ORF">B4119_3405</name>
</gene>
<organism evidence="1 2">
    <name type="scientific">Saccharococcus caldoxylosilyticus</name>
    <dbReference type="NCBI Taxonomy" id="81408"/>
    <lineage>
        <taxon>Bacteria</taxon>
        <taxon>Bacillati</taxon>
        <taxon>Bacillota</taxon>
        <taxon>Bacilli</taxon>
        <taxon>Bacillales</taxon>
        <taxon>Anoxybacillaceae</taxon>
        <taxon>Saccharococcus</taxon>
    </lineage>
</organism>
<dbReference type="PATRIC" id="fig|81408.3.peg.950"/>
<dbReference type="RefSeq" id="WP_161939258.1">
    <property type="nucleotide sequence ID" value="NZ_LQYS01000114.1"/>
</dbReference>
<sequence>MKIINYCWSCRKEHDLSNVRFIGAIKDVKCDCGGYVISPSGKGLFRIVKEEGE</sequence>
<protein>
    <submittedName>
        <fullName evidence="1">Uncharacterized protein</fullName>
    </submittedName>
</protein>
<dbReference type="Proteomes" id="UP000075455">
    <property type="component" value="Unassembled WGS sequence"/>
</dbReference>
<dbReference type="EMBL" id="LQYS01000114">
    <property type="protein sequence ID" value="KYD07654.1"/>
    <property type="molecule type" value="Genomic_DNA"/>
</dbReference>
<dbReference type="STRING" id="81408.B4119_3405"/>
<evidence type="ECO:0000313" key="1">
    <source>
        <dbReference type="EMBL" id="KYD07654.1"/>
    </source>
</evidence>
<proteinExistence type="predicted"/>
<evidence type="ECO:0000313" key="2">
    <source>
        <dbReference type="Proteomes" id="UP000075455"/>
    </source>
</evidence>
<name>A0A150L5T9_9BACL</name>